<gene>
    <name evidence="10" type="ORF">HD597_006014</name>
</gene>
<proteinExistence type="predicted"/>
<dbReference type="GO" id="GO:0006633">
    <property type="term" value="P:fatty acid biosynthetic process"/>
    <property type="evidence" value="ECO:0007669"/>
    <property type="project" value="InterPro"/>
</dbReference>
<dbReference type="GO" id="GO:0031177">
    <property type="term" value="F:phosphopantetheine binding"/>
    <property type="evidence" value="ECO:0007669"/>
    <property type="project" value="InterPro"/>
</dbReference>
<sequence length="1983" mass="204282">MTTHQETVEWLLRRTAELLSAPVAGLSPDTPFSQLGLSSMQAVELAGDLERWSGRSLSPTIAYDYPTIEAVAAYLTSSAEPQRPGAADAARGEPVAIVGIGCRLPGAGGAGAFWNALREGVDAIREVPADRWDGEALYDPDPDRPGRMNTRWGGFLDDVESFDAGFFAISAREAARMDPQQRLLLEVAWEALEDAGVPASSLSGARAGVFVGASTYDHGASLLSSGAEPEAYDGTGAALSVIANRLSYCLNLRGPSMVVDSACSSSLVAVHLACQALRAGEADLALAGGVNVITSPRIALSFSKGRLMAPDGRCKPFDQRANGYVRSEGAGVVLLRPLSAALAAGDRIYAVIHGSAVNQDGRTNGLAAPNRPAQEEVLRSAYAAAGIDPATVDYVEAHGTGTAVGDPIEVAALATVLGPGRPEERPLRIGSAKSNVGHLEAAAGVAGLIKAALSLHHGELPATVHFTRPNPLLGLDRLPVIVQNRTEPWPSGRAESSPGGAESSPGGPVPAPAGRDEAWPAGCATAGVSSFGFGGTNSHVVLSSPPPRPRSDHPAGSRGESSAPRPDRSRPTGSGGESPAPEPGPGRPAGSGGELYLFPVSARSDVALRRRAAALAVLARGRAGDPAWLAEAAAAAALRGDHDRHRAAVVVSSPEELATAMTALAEARDEANARRRRTHRPTLVFPGQGAQWEGMGKQLADAVPAFRAAIRRCDAAISRHLGEPLWDDERGLTPRGTAHVQPALFAYQVALAETWRAWGVEPAAVIGHSMGEIAAAHVAGALSLEDAARVVCERSRLLTRLTGQGGLALVELDAEEADRALAGRHDRLSVAAVNGPRATVLSGEPAALDEVIAELEARGVFARRVAVDFAAHSPQVEPLQDELFAALAGLDPRPATTPLNSTVTAEPAAGPELGPAYWRRNVREPVLFSPALEQLIAAGHELFVEVAPHPVLTRSVAELAGHLDRPVEIISSVRRDEHEARALLGALGDLYAGGAAIAWDALYSGAAHVPLPPHGWDRQRFPLLRATPGTAVVPPGHGGGALLGARLSVGAEPGLRLWPLSLGGAPELADHVADGVPLVPGAYWLAAAAQAATSPAAAAQAAGPADAAQADEVAGFVLLEDVVFAHPCPADGDPGLQLALRPSAPGRLSFVITSDRGGGPVVHARGAVTGNAAPPSPPAAPLDLPGDVPVAELYERLAAAGLDYGPRFRGLTGLRTGYREAVGTFELPGGLDADRAPLHPALLDACFHTVAAAAGGALPAGVLPLPSGAARVWSRAAGDAVRRGTAHAVVRELGPNELVADVTVRSAPGPATDPATGTATGTGTDPSTGRSAGTGTGTGEVIWAVSGLRIRLIRRRPAEDGRLYTLRWQPLIPGPAVTARGGWLVLADPVPASGPASVGERLAERLAAAGEPYLLAGADRPLDELLDEAVTRHGGLRGVLDTRATTDADAALETLHHRASQALRLARDLLGRTWPDRPPRLWLLTAGPAGSVVWGLGRVIANEHPEPATALADLPGSPTRADLDALVAALRARDAPGQVRVRDGGLLEPKLGPAPAGTGDPAPIRPDRPYLVTGGLGALGLHVARRLVDKGARRLVLTGRTAPGPRARAVLDELRAVGAEIRVELADLADAGQLARTIPPDLAGVFHLAGVLEDALVATLDDDLLHRALAGKAAGAWHLHTLTADLPVEHFVLFSSLAGLFGSPGQGAYAAANTFLDGLAEHRAALGLPAQSIDWGTWSGTGLAVAAGGVERLAARGLPPLSPEVALDLLDEALGSGRRHLVAAAFDWAAFGRAGLGPDLARMLDGQVSADRPAAGAERGAVRKAALAATAAAGLLDVLRRFLLEQVGAVLGRTPESLDTSAPLQELGFDSLMAMELRTRLETGLDLRLSATVVYTFPTVEALADGLAQRLAAERPAAPDTTTAQDAEPRVPDEPSGPGLSGEPGGPDMSGEPGGPGGLAALDEQELAALLAEELDLKGGRHD</sequence>
<evidence type="ECO:0000256" key="4">
    <source>
        <dbReference type="ARBA" id="ARBA00023315"/>
    </source>
</evidence>
<organism evidence="10 11">
    <name type="scientific">Nonomuraea thailandensis</name>
    <dbReference type="NCBI Taxonomy" id="1188745"/>
    <lineage>
        <taxon>Bacteria</taxon>
        <taxon>Bacillati</taxon>
        <taxon>Actinomycetota</taxon>
        <taxon>Actinomycetes</taxon>
        <taxon>Streptosporangiales</taxon>
        <taxon>Streptosporangiaceae</taxon>
        <taxon>Nonomuraea</taxon>
    </lineage>
</organism>
<dbReference type="PROSITE" id="PS00606">
    <property type="entry name" value="KS3_1"/>
    <property type="match status" value="1"/>
</dbReference>
<dbReference type="InterPro" id="IPR020806">
    <property type="entry name" value="PKS_PP-bd"/>
</dbReference>
<dbReference type="SUPFAM" id="SSF53901">
    <property type="entry name" value="Thiolase-like"/>
    <property type="match status" value="1"/>
</dbReference>
<feature type="compositionally biased region" description="Low complexity" evidence="6">
    <location>
        <begin position="1306"/>
        <end position="1329"/>
    </location>
</feature>
<dbReference type="SMART" id="SM00826">
    <property type="entry name" value="PKS_DH"/>
    <property type="match status" value="1"/>
</dbReference>
<dbReference type="GO" id="GO:0005737">
    <property type="term" value="C:cytoplasm"/>
    <property type="evidence" value="ECO:0007669"/>
    <property type="project" value="TreeGrafter"/>
</dbReference>
<dbReference type="CDD" id="cd00833">
    <property type="entry name" value="PKS"/>
    <property type="match status" value="1"/>
</dbReference>
<evidence type="ECO:0000259" key="9">
    <source>
        <dbReference type="PROSITE" id="PS52019"/>
    </source>
</evidence>
<dbReference type="InterPro" id="IPR020807">
    <property type="entry name" value="PKS_DH"/>
</dbReference>
<dbReference type="InterPro" id="IPR042104">
    <property type="entry name" value="PKS_dehydratase_sf"/>
</dbReference>
<feature type="compositionally biased region" description="Low complexity" evidence="6">
    <location>
        <begin position="1916"/>
        <end position="1926"/>
    </location>
</feature>
<feature type="region of interest" description="Disordered" evidence="6">
    <location>
        <begin position="1306"/>
        <end position="1336"/>
    </location>
</feature>
<dbReference type="CDD" id="cd08955">
    <property type="entry name" value="KR_2_FAS_SDR_x"/>
    <property type="match status" value="1"/>
</dbReference>
<dbReference type="InterPro" id="IPR016036">
    <property type="entry name" value="Malonyl_transacylase_ACP-bd"/>
</dbReference>
<dbReference type="SUPFAM" id="SSF47336">
    <property type="entry name" value="ACP-like"/>
    <property type="match status" value="2"/>
</dbReference>
<dbReference type="SUPFAM" id="SSF52151">
    <property type="entry name" value="FabD/lysophospholipase-like"/>
    <property type="match status" value="1"/>
</dbReference>
<reference evidence="10" key="1">
    <citation type="submission" date="2022-06" db="EMBL/GenBank/DDBJ databases">
        <title>Sequencing the genomes of 1000 actinobacteria strains.</title>
        <authorList>
            <person name="Klenk H.-P."/>
        </authorList>
    </citation>
    <scope>NUCLEOTIDE SEQUENCE</scope>
    <source>
        <strain evidence="10">DSM 46694</strain>
    </source>
</reference>
<feature type="region of interest" description="Disordered" evidence="6">
    <location>
        <begin position="487"/>
        <end position="521"/>
    </location>
</feature>
<dbReference type="InterPro" id="IPR014043">
    <property type="entry name" value="Acyl_transferase_dom"/>
</dbReference>
<keyword evidence="2" id="KW-0597">Phosphoprotein</keyword>
<evidence type="ECO:0000256" key="5">
    <source>
        <dbReference type="PROSITE-ProRule" id="PRU01363"/>
    </source>
</evidence>
<dbReference type="InterPro" id="IPR009081">
    <property type="entry name" value="PP-bd_ACP"/>
</dbReference>
<keyword evidence="11" id="KW-1185">Reference proteome</keyword>
<feature type="compositionally biased region" description="Low complexity" evidence="6">
    <location>
        <begin position="490"/>
        <end position="506"/>
    </location>
</feature>
<dbReference type="InterPro" id="IPR020841">
    <property type="entry name" value="PKS_Beta-ketoAc_synthase_dom"/>
</dbReference>
<dbReference type="PANTHER" id="PTHR43775">
    <property type="entry name" value="FATTY ACID SYNTHASE"/>
    <property type="match status" value="1"/>
</dbReference>
<evidence type="ECO:0000313" key="11">
    <source>
        <dbReference type="Proteomes" id="UP001139648"/>
    </source>
</evidence>
<keyword evidence="3" id="KW-0808">Transferase</keyword>
<dbReference type="Gene3D" id="3.40.366.10">
    <property type="entry name" value="Malonyl-Coenzyme A Acyl Carrier Protein, domain 2"/>
    <property type="match status" value="1"/>
</dbReference>
<evidence type="ECO:0000256" key="1">
    <source>
        <dbReference type="ARBA" id="ARBA00022450"/>
    </source>
</evidence>
<dbReference type="PROSITE" id="PS50075">
    <property type="entry name" value="CARRIER"/>
    <property type="match status" value="2"/>
</dbReference>
<comment type="caution">
    <text evidence="10">The sequence shown here is derived from an EMBL/GenBank/DDBJ whole genome shotgun (WGS) entry which is preliminary data.</text>
</comment>
<dbReference type="Gene3D" id="3.40.50.720">
    <property type="entry name" value="NAD(P)-binding Rossmann-like Domain"/>
    <property type="match status" value="1"/>
</dbReference>
<dbReference type="GO" id="GO:0004315">
    <property type="term" value="F:3-oxoacyl-[acyl-carrier-protein] synthase activity"/>
    <property type="evidence" value="ECO:0007669"/>
    <property type="project" value="InterPro"/>
</dbReference>
<name>A0A9X2GH38_9ACTN</name>
<dbReference type="Pfam" id="PF00550">
    <property type="entry name" value="PP-binding"/>
    <property type="match status" value="2"/>
</dbReference>
<dbReference type="InterPro" id="IPR057326">
    <property type="entry name" value="KR_dom"/>
</dbReference>
<dbReference type="InterPro" id="IPR016035">
    <property type="entry name" value="Acyl_Trfase/lysoPLipase"/>
</dbReference>
<dbReference type="SMART" id="SM00823">
    <property type="entry name" value="PKS_PP"/>
    <property type="match status" value="2"/>
</dbReference>
<dbReference type="FunFam" id="3.40.366.10:FF:000002">
    <property type="entry name" value="Probable polyketide synthase 2"/>
    <property type="match status" value="1"/>
</dbReference>
<dbReference type="SMART" id="SM00825">
    <property type="entry name" value="PKS_KS"/>
    <property type="match status" value="1"/>
</dbReference>
<dbReference type="FunFam" id="3.40.47.10:FF:000019">
    <property type="entry name" value="Polyketide synthase type I"/>
    <property type="match status" value="1"/>
</dbReference>
<dbReference type="SMART" id="SM00827">
    <property type="entry name" value="PKS_AT"/>
    <property type="match status" value="1"/>
</dbReference>
<keyword evidence="4" id="KW-0012">Acyltransferase</keyword>
<dbReference type="GO" id="GO:0071770">
    <property type="term" value="P:DIM/DIP cell wall layer assembly"/>
    <property type="evidence" value="ECO:0007669"/>
    <property type="project" value="TreeGrafter"/>
</dbReference>
<feature type="region of interest" description="C-terminal hotdog fold" evidence="5">
    <location>
        <begin position="1185"/>
        <end position="1329"/>
    </location>
</feature>
<dbReference type="SUPFAM" id="SSF51735">
    <property type="entry name" value="NAD(P)-binding Rossmann-fold domains"/>
    <property type="match status" value="2"/>
</dbReference>
<dbReference type="Gene3D" id="3.10.129.110">
    <property type="entry name" value="Polyketide synthase dehydratase"/>
    <property type="match status" value="1"/>
</dbReference>
<dbReference type="InterPro" id="IPR014030">
    <property type="entry name" value="Ketoacyl_synth_N"/>
</dbReference>
<dbReference type="PANTHER" id="PTHR43775:SF37">
    <property type="entry name" value="SI:DKEY-61P9.11"/>
    <property type="match status" value="1"/>
</dbReference>
<protein>
    <submittedName>
        <fullName evidence="10">Myxalamid-type polyketide synthase MxaE and MxaD</fullName>
    </submittedName>
</protein>
<dbReference type="SMART" id="SM01294">
    <property type="entry name" value="PKS_PP_betabranch"/>
    <property type="match status" value="2"/>
</dbReference>
<dbReference type="InterPro" id="IPR036291">
    <property type="entry name" value="NAD(P)-bd_dom_sf"/>
</dbReference>
<dbReference type="Pfam" id="PF02801">
    <property type="entry name" value="Ketoacyl-synt_C"/>
    <property type="match status" value="1"/>
</dbReference>
<keyword evidence="1" id="KW-0596">Phosphopantetheine</keyword>
<feature type="domain" description="PKS/mFAS DH" evidence="9">
    <location>
        <begin position="1040"/>
        <end position="1329"/>
    </location>
</feature>
<feature type="region of interest" description="N-terminal hotdog fold" evidence="5">
    <location>
        <begin position="1040"/>
        <end position="1175"/>
    </location>
</feature>
<dbReference type="Pfam" id="PF14765">
    <property type="entry name" value="PS-DH"/>
    <property type="match status" value="1"/>
</dbReference>
<dbReference type="InterPro" id="IPR006162">
    <property type="entry name" value="Ppantetheine_attach_site"/>
</dbReference>
<dbReference type="Pfam" id="PF00698">
    <property type="entry name" value="Acyl_transf_1"/>
    <property type="match status" value="1"/>
</dbReference>
<dbReference type="Gene3D" id="1.10.1200.10">
    <property type="entry name" value="ACP-like"/>
    <property type="match status" value="2"/>
</dbReference>
<dbReference type="Pfam" id="PF00109">
    <property type="entry name" value="ketoacyl-synt"/>
    <property type="match status" value="1"/>
</dbReference>
<dbReference type="Pfam" id="PF08659">
    <property type="entry name" value="KR"/>
    <property type="match status" value="1"/>
</dbReference>
<accession>A0A9X2GH38</accession>
<dbReference type="PROSITE" id="PS52004">
    <property type="entry name" value="KS3_2"/>
    <property type="match status" value="1"/>
</dbReference>
<dbReference type="GO" id="GO:0004312">
    <property type="term" value="F:fatty acid synthase activity"/>
    <property type="evidence" value="ECO:0007669"/>
    <property type="project" value="TreeGrafter"/>
</dbReference>
<dbReference type="InterPro" id="IPR014031">
    <property type="entry name" value="Ketoacyl_synth_C"/>
</dbReference>
<feature type="domain" description="Ketosynthase family 3 (KS3)" evidence="8">
    <location>
        <begin position="92"/>
        <end position="544"/>
    </location>
</feature>
<dbReference type="GO" id="GO:0005886">
    <property type="term" value="C:plasma membrane"/>
    <property type="evidence" value="ECO:0007669"/>
    <property type="project" value="TreeGrafter"/>
</dbReference>
<evidence type="ECO:0000259" key="7">
    <source>
        <dbReference type="PROSITE" id="PS50075"/>
    </source>
</evidence>
<dbReference type="SMART" id="SM00822">
    <property type="entry name" value="PKS_KR"/>
    <property type="match status" value="1"/>
</dbReference>
<dbReference type="InterPro" id="IPR049900">
    <property type="entry name" value="PKS_mFAS_DH"/>
</dbReference>
<feature type="compositionally biased region" description="Low complexity" evidence="6">
    <location>
        <begin position="1553"/>
        <end position="1562"/>
    </location>
</feature>
<feature type="active site" description="Proton donor; for dehydratase activity" evidence="5">
    <location>
        <position position="1244"/>
    </location>
</feature>
<feature type="region of interest" description="Disordered" evidence="6">
    <location>
        <begin position="1915"/>
        <end position="1962"/>
    </location>
</feature>
<dbReference type="InterPro" id="IPR013968">
    <property type="entry name" value="PKS_KR"/>
</dbReference>
<dbReference type="EMBL" id="JAMZEB010000002">
    <property type="protein sequence ID" value="MCP2358994.1"/>
    <property type="molecule type" value="Genomic_DNA"/>
</dbReference>
<dbReference type="Proteomes" id="UP001139648">
    <property type="component" value="Unassembled WGS sequence"/>
</dbReference>
<dbReference type="PROSITE" id="PS52019">
    <property type="entry name" value="PKS_MFAS_DH"/>
    <property type="match status" value="1"/>
</dbReference>
<evidence type="ECO:0000313" key="10">
    <source>
        <dbReference type="EMBL" id="MCP2358994.1"/>
    </source>
</evidence>
<dbReference type="InterPro" id="IPR036736">
    <property type="entry name" value="ACP-like_sf"/>
</dbReference>
<dbReference type="SUPFAM" id="SSF55048">
    <property type="entry name" value="Probable ACP-binding domain of malonyl-CoA ACP transacylase"/>
    <property type="match status" value="1"/>
</dbReference>
<feature type="region of interest" description="Disordered" evidence="6">
    <location>
        <begin position="1543"/>
        <end position="1564"/>
    </location>
</feature>
<dbReference type="InterPro" id="IPR016039">
    <property type="entry name" value="Thiolase-like"/>
</dbReference>
<dbReference type="RefSeq" id="WP_253746229.1">
    <property type="nucleotide sequence ID" value="NZ_BAABKA010000007.1"/>
</dbReference>
<dbReference type="Gene3D" id="3.40.47.10">
    <property type="match status" value="1"/>
</dbReference>
<evidence type="ECO:0000256" key="3">
    <source>
        <dbReference type="ARBA" id="ARBA00022679"/>
    </source>
</evidence>
<evidence type="ECO:0000256" key="6">
    <source>
        <dbReference type="SAM" id="MobiDB-lite"/>
    </source>
</evidence>
<dbReference type="Gene3D" id="3.30.70.3290">
    <property type="match status" value="1"/>
</dbReference>
<feature type="domain" description="Carrier" evidence="7">
    <location>
        <begin position="1833"/>
        <end position="1911"/>
    </location>
</feature>
<dbReference type="InterPro" id="IPR001227">
    <property type="entry name" value="Ac_transferase_dom_sf"/>
</dbReference>
<feature type="domain" description="Carrier" evidence="7">
    <location>
        <begin position="2"/>
        <end position="79"/>
    </location>
</feature>
<feature type="region of interest" description="Disordered" evidence="6">
    <location>
        <begin position="538"/>
        <end position="593"/>
    </location>
</feature>
<dbReference type="InterPro" id="IPR050091">
    <property type="entry name" value="PKS_NRPS_Biosynth_Enz"/>
</dbReference>
<dbReference type="InterPro" id="IPR049551">
    <property type="entry name" value="PKS_DH_C"/>
</dbReference>
<dbReference type="InterPro" id="IPR018201">
    <property type="entry name" value="Ketoacyl_synth_AS"/>
</dbReference>
<dbReference type="PROSITE" id="PS00012">
    <property type="entry name" value="PHOSPHOPANTETHEINE"/>
    <property type="match status" value="2"/>
</dbReference>
<feature type="active site" description="Proton acceptor; for dehydratase activity" evidence="5">
    <location>
        <position position="1071"/>
    </location>
</feature>
<evidence type="ECO:0000259" key="8">
    <source>
        <dbReference type="PROSITE" id="PS52004"/>
    </source>
</evidence>
<evidence type="ECO:0000256" key="2">
    <source>
        <dbReference type="ARBA" id="ARBA00022553"/>
    </source>
</evidence>